<protein>
    <submittedName>
        <fullName evidence="3">Uncharacterized protein</fullName>
    </submittedName>
</protein>
<keyword evidence="2" id="KW-1133">Transmembrane helix</keyword>
<accession>A0A2I1C974</accession>
<keyword evidence="4" id="KW-1185">Reference proteome</keyword>
<feature type="compositionally biased region" description="Basic and acidic residues" evidence="1">
    <location>
        <begin position="148"/>
        <end position="158"/>
    </location>
</feature>
<name>A0A2I1C974_ASPN1</name>
<reference evidence="4" key="1">
    <citation type="journal article" date="2018" name="Proc. Natl. Acad. Sci. U.S.A.">
        <title>Linking secondary metabolites to gene clusters through genome sequencing of six diverse Aspergillus species.</title>
        <authorList>
            <person name="Kaerboelling I."/>
            <person name="Vesth T.C."/>
            <person name="Frisvad J.C."/>
            <person name="Nybo J.L."/>
            <person name="Theobald S."/>
            <person name="Kuo A."/>
            <person name="Bowyer P."/>
            <person name="Matsuda Y."/>
            <person name="Mondo S."/>
            <person name="Lyhne E.K."/>
            <person name="Kogle M.E."/>
            <person name="Clum A."/>
            <person name="Lipzen A."/>
            <person name="Salamov A."/>
            <person name="Ngan C.Y."/>
            <person name="Daum C."/>
            <person name="Chiniquy J."/>
            <person name="Barry K."/>
            <person name="LaButti K."/>
            <person name="Haridas S."/>
            <person name="Simmons B.A."/>
            <person name="Magnuson J.K."/>
            <person name="Mortensen U.H."/>
            <person name="Larsen T.O."/>
            <person name="Grigoriev I.V."/>
            <person name="Baker S.E."/>
            <person name="Andersen M.R."/>
        </authorList>
    </citation>
    <scope>NUCLEOTIDE SEQUENCE [LARGE SCALE GENOMIC DNA]</scope>
    <source>
        <strain evidence="4">IBT 16806</strain>
    </source>
</reference>
<keyword evidence="2" id="KW-0812">Transmembrane</keyword>
<dbReference type="EMBL" id="MSZS01000004">
    <property type="protein sequence ID" value="PKX94188.1"/>
    <property type="molecule type" value="Genomic_DNA"/>
</dbReference>
<evidence type="ECO:0000256" key="1">
    <source>
        <dbReference type="SAM" id="MobiDB-lite"/>
    </source>
</evidence>
<feature type="region of interest" description="Disordered" evidence="1">
    <location>
        <begin position="148"/>
        <end position="209"/>
    </location>
</feature>
<gene>
    <name evidence="3" type="ORF">P174DRAFT_460286</name>
</gene>
<dbReference type="AlphaFoldDB" id="A0A2I1C974"/>
<feature type="transmembrane region" description="Helical" evidence="2">
    <location>
        <begin position="268"/>
        <end position="289"/>
    </location>
</feature>
<dbReference type="GeneID" id="36537194"/>
<dbReference type="OMA" id="CEDTICE"/>
<evidence type="ECO:0000313" key="4">
    <source>
        <dbReference type="Proteomes" id="UP000234474"/>
    </source>
</evidence>
<feature type="compositionally biased region" description="Basic and acidic residues" evidence="1">
    <location>
        <begin position="193"/>
        <end position="205"/>
    </location>
</feature>
<dbReference type="Proteomes" id="UP000234474">
    <property type="component" value="Unassembled WGS sequence"/>
</dbReference>
<dbReference type="OrthoDB" id="4224912at2759"/>
<dbReference type="STRING" id="1392255.A0A2I1C974"/>
<evidence type="ECO:0000313" key="3">
    <source>
        <dbReference type="EMBL" id="PKX94188.1"/>
    </source>
</evidence>
<sequence length="462" mass="51393">MYCQKHLIALLYAFIGPFVNDTESLGLSPEKSLSNQTYELEYCNRALVSFSGLNYSDAEVDKLGYAVSLGRRLCWTDPGAIPGRNISIHSRSSEDEIQSVLNLTVTLTISVGQEASMHLLKRLLTRPHDSPEALIKLGETIVLDSRLEHSDPQWERRSKTWNGQPEAASQRGEVRTEPPISENTLGFGSGSDGRVRPHDNNDPVRKNPHSRRSICVDTFCEGFDLKKTCAPEGKTPAEGEICAVCYPERNLAVIERHCSKQEVSGRQAFYSVCVLLGCFVVVAVLLYLLRSFCRGVQRRYRIFRVLCSAQTCRSPATNPMSSSVFHVDSLPSLFPGFSSPTKLEVLQRENETGADDASDPTSSFFTWKQKWRQLGAFRGDFRGRIQDIFDIESLDTEHAKGVQSAHKIPVLPRAPNASIRRYCKEVKSKTPPDFFSGDGTEIRNNGSVVSHPTSLCQKVTGG</sequence>
<keyword evidence="2" id="KW-0472">Membrane</keyword>
<dbReference type="VEuPathDB" id="FungiDB:P174DRAFT_460286"/>
<evidence type="ECO:0000256" key="2">
    <source>
        <dbReference type="SAM" id="Phobius"/>
    </source>
</evidence>
<proteinExistence type="predicted"/>
<organism evidence="3 4">
    <name type="scientific">Aspergillus novofumigatus (strain IBT 16806)</name>
    <dbReference type="NCBI Taxonomy" id="1392255"/>
    <lineage>
        <taxon>Eukaryota</taxon>
        <taxon>Fungi</taxon>
        <taxon>Dikarya</taxon>
        <taxon>Ascomycota</taxon>
        <taxon>Pezizomycotina</taxon>
        <taxon>Eurotiomycetes</taxon>
        <taxon>Eurotiomycetidae</taxon>
        <taxon>Eurotiales</taxon>
        <taxon>Aspergillaceae</taxon>
        <taxon>Aspergillus</taxon>
        <taxon>Aspergillus subgen. Fumigati</taxon>
    </lineage>
</organism>
<dbReference type="RefSeq" id="XP_024682783.1">
    <property type="nucleotide sequence ID" value="XM_024829868.1"/>
</dbReference>
<comment type="caution">
    <text evidence="3">The sequence shown here is derived from an EMBL/GenBank/DDBJ whole genome shotgun (WGS) entry which is preliminary data.</text>
</comment>